<dbReference type="Pfam" id="PF06912">
    <property type="entry name" value="DUF1275"/>
    <property type="match status" value="1"/>
</dbReference>
<comment type="caution">
    <text evidence="2">The sequence shown here is derived from an EMBL/GenBank/DDBJ whole genome shotgun (WGS) entry which is preliminary data.</text>
</comment>
<evidence type="ECO:0000256" key="1">
    <source>
        <dbReference type="SAM" id="Phobius"/>
    </source>
</evidence>
<name>A0A9D1PJ45_9FIRM</name>
<sequence>MLIKRQMSESFRIGALLAIIGGFFDAYSYLCRGGVFANAQTGNIVLLGVNIANGKMNLVGHYLVPIIAFALGVFIAEVMRRFFGKYQSKFHWRQAVVLVEIFLVIIVAYLPQKHNMIANTLISFICALQVETFRKVHGSAFATTMCTGNLRSATEQIAKWYIDKDKQAISKAIKYLMIIFYFIIGAIIGVFGVKYFNELSVIICSLVLLIVFIMMFWENEL</sequence>
<feature type="transmembrane region" description="Helical" evidence="1">
    <location>
        <begin position="172"/>
        <end position="193"/>
    </location>
</feature>
<organism evidence="2 3">
    <name type="scientific">Candidatus Butyricicoccus avistercoris</name>
    <dbReference type="NCBI Taxonomy" id="2838518"/>
    <lineage>
        <taxon>Bacteria</taxon>
        <taxon>Bacillati</taxon>
        <taxon>Bacillota</taxon>
        <taxon>Clostridia</taxon>
        <taxon>Eubacteriales</taxon>
        <taxon>Butyricicoccaceae</taxon>
        <taxon>Butyricicoccus</taxon>
    </lineage>
</organism>
<dbReference type="EMBL" id="DXIE01000028">
    <property type="protein sequence ID" value="HIV62051.1"/>
    <property type="molecule type" value="Genomic_DNA"/>
</dbReference>
<dbReference type="InterPro" id="IPR010699">
    <property type="entry name" value="DUF1275"/>
</dbReference>
<feature type="transmembrane region" description="Helical" evidence="1">
    <location>
        <begin position="90"/>
        <end position="110"/>
    </location>
</feature>
<keyword evidence="1" id="KW-0812">Transmembrane</keyword>
<gene>
    <name evidence="2" type="ORF">H9746_04275</name>
</gene>
<evidence type="ECO:0000313" key="2">
    <source>
        <dbReference type="EMBL" id="HIV62051.1"/>
    </source>
</evidence>
<dbReference type="PANTHER" id="PTHR37314">
    <property type="entry name" value="SLR0142 PROTEIN"/>
    <property type="match status" value="1"/>
</dbReference>
<feature type="transmembrane region" description="Helical" evidence="1">
    <location>
        <begin position="199"/>
        <end position="217"/>
    </location>
</feature>
<protein>
    <submittedName>
        <fullName evidence="2">DUF1275 domain-containing protein</fullName>
    </submittedName>
</protein>
<accession>A0A9D1PJ45</accession>
<dbReference type="AlphaFoldDB" id="A0A9D1PJ45"/>
<dbReference type="Proteomes" id="UP000886808">
    <property type="component" value="Unassembled WGS sequence"/>
</dbReference>
<feature type="transmembrane region" description="Helical" evidence="1">
    <location>
        <begin position="12"/>
        <end position="30"/>
    </location>
</feature>
<reference evidence="2" key="1">
    <citation type="journal article" date="2021" name="PeerJ">
        <title>Extensive microbial diversity within the chicken gut microbiome revealed by metagenomics and culture.</title>
        <authorList>
            <person name="Gilroy R."/>
            <person name="Ravi A."/>
            <person name="Getino M."/>
            <person name="Pursley I."/>
            <person name="Horton D.L."/>
            <person name="Alikhan N.F."/>
            <person name="Baker D."/>
            <person name="Gharbi K."/>
            <person name="Hall N."/>
            <person name="Watson M."/>
            <person name="Adriaenssens E.M."/>
            <person name="Foster-Nyarko E."/>
            <person name="Jarju S."/>
            <person name="Secka A."/>
            <person name="Antonio M."/>
            <person name="Oren A."/>
            <person name="Chaudhuri R.R."/>
            <person name="La Ragione R."/>
            <person name="Hildebrand F."/>
            <person name="Pallen M.J."/>
        </authorList>
    </citation>
    <scope>NUCLEOTIDE SEQUENCE</scope>
    <source>
        <strain evidence="2">CHK193-4272</strain>
    </source>
</reference>
<reference evidence="2" key="2">
    <citation type="submission" date="2021-04" db="EMBL/GenBank/DDBJ databases">
        <authorList>
            <person name="Gilroy R."/>
        </authorList>
    </citation>
    <scope>NUCLEOTIDE SEQUENCE</scope>
    <source>
        <strain evidence="2">CHK193-4272</strain>
    </source>
</reference>
<evidence type="ECO:0000313" key="3">
    <source>
        <dbReference type="Proteomes" id="UP000886808"/>
    </source>
</evidence>
<keyword evidence="1" id="KW-1133">Transmembrane helix</keyword>
<keyword evidence="1" id="KW-0472">Membrane</keyword>
<proteinExistence type="predicted"/>
<feature type="transmembrane region" description="Helical" evidence="1">
    <location>
        <begin position="59"/>
        <end position="78"/>
    </location>
</feature>
<dbReference type="PANTHER" id="PTHR37314:SF4">
    <property type="entry name" value="UPF0700 TRANSMEMBRANE PROTEIN YOAK"/>
    <property type="match status" value="1"/>
</dbReference>